<protein>
    <submittedName>
        <fullName evidence="1">Uncharacterized protein</fullName>
    </submittedName>
</protein>
<name>A0A6V7VP01_MELEN</name>
<evidence type="ECO:0000313" key="2">
    <source>
        <dbReference type="Proteomes" id="UP000580250"/>
    </source>
</evidence>
<dbReference type="AlphaFoldDB" id="A0A6V7VP01"/>
<gene>
    <name evidence="1" type="ORF">MENT_LOCUS28285</name>
</gene>
<dbReference type="EMBL" id="CAJEWN010000277">
    <property type="protein sequence ID" value="CAD2176472.1"/>
    <property type="molecule type" value="Genomic_DNA"/>
</dbReference>
<reference evidence="1 2" key="1">
    <citation type="submission" date="2020-08" db="EMBL/GenBank/DDBJ databases">
        <authorList>
            <person name="Koutsovoulos G."/>
            <person name="Danchin GJ E."/>
        </authorList>
    </citation>
    <scope>NUCLEOTIDE SEQUENCE [LARGE SCALE GENOMIC DNA]</scope>
</reference>
<sequence length="45" mass="4812">MIQQIKNSISFLIPLMVFAIMAVLSVEGRKVPTGPNQEKSPGSGP</sequence>
<proteinExistence type="predicted"/>
<evidence type="ECO:0000313" key="1">
    <source>
        <dbReference type="EMBL" id="CAD2176472.1"/>
    </source>
</evidence>
<comment type="caution">
    <text evidence="1">The sequence shown here is derived from an EMBL/GenBank/DDBJ whole genome shotgun (WGS) entry which is preliminary data.</text>
</comment>
<organism evidence="1 2">
    <name type="scientific">Meloidogyne enterolobii</name>
    <name type="common">Root-knot nematode worm</name>
    <name type="synonym">Meloidogyne mayaguensis</name>
    <dbReference type="NCBI Taxonomy" id="390850"/>
    <lineage>
        <taxon>Eukaryota</taxon>
        <taxon>Metazoa</taxon>
        <taxon>Ecdysozoa</taxon>
        <taxon>Nematoda</taxon>
        <taxon>Chromadorea</taxon>
        <taxon>Rhabditida</taxon>
        <taxon>Tylenchina</taxon>
        <taxon>Tylenchomorpha</taxon>
        <taxon>Tylenchoidea</taxon>
        <taxon>Meloidogynidae</taxon>
        <taxon>Meloidogyninae</taxon>
        <taxon>Meloidogyne</taxon>
    </lineage>
</organism>
<dbReference type="Proteomes" id="UP000580250">
    <property type="component" value="Unassembled WGS sequence"/>
</dbReference>
<accession>A0A6V7VP01</accession>